<protein>
    <submittedName>
        <fullName evidence="2">Uncharacterized protein</fullName>
    </submittedName>
</protein>
<proteinExistence type="predicted"/>
<dbReference type="SUPFAM" id="SSF54518">
    <property type="entry name" value="Tubby C-terminal domain-like"/>
    <property type="match status" value="1"/>
</dbReference>
<evidence type="ECO:0000313" key="2">
    <source>
        <dbReference type="EMBL" id="MCC2125231.1"/>
    </source>
</evidence>
<dbReference type="InterPro" id="IPR025659">
    <property type="entry name" value="Tubby-like_C"/>
</dbReference>
<dbReference type="Proteomes" id="UP001198220">
    <property type="component" value="Unassembled WGS sequence"/>
</dbReference>
<feature type="transmembrane region" description="Helical" evidence="1">
    <location>
        <begin position="6"/>
        <end position="24"/>
    </location>
</feature>
<dbReference type="AlphaFoldDB" id="A0AAE3A7Z2"/>
<sequence length="361" mass="41348">MKMRTFLYRLVGAVIVLLGLALLFKFWYSKFFISVSTVIVIIGVAVFMMASPESYNASTDVVKMIGMGDTVRTIEDFYEAFKNVPTPLGSGYLGHFYTMKQPALIFGPDFQGNYLYFWLNGSGLNGYLGYSFLESMIKDRINEPLIPMKEDFGEDLAGYICFQADVMLLQKYLYDSLSSFAKTGEVLPIPASEPSEVYTFTEDFKLAGQQFDLCDKDGNFIYHIEGTAPLLKFYVRDGQEREVFRVEKEILHVLPAYRFYLKGELYGKLEKKLEFIRDHFTMDVAEGKLELREYAGSIGRNFSVTLNGRMLGAVMEDMQFTLHNIVFDNSVLMVYDRDYLPLMTAMAIMVAREIARDEEDE</sequence>
<dbReference type="InterPro" id="IPR007612">
    <property type="entry name" value="LOR"/>
</dbReference>
<reference evidence="2 3" key="1">
    <citation type="submission" date="2021-10" db="EMBL/GenBank/DDBJ databases">
        <title>Anaerobic single-cell dispensing facilitates the cultivation of human gut bacteria.</title>
        <authorList>
            <person name="Afrizal A."/>
        </authorList>
    </citation>
    <scope>NUCLEOTIDE SEQUENCE [LARGE SCALE GENOMIC DNA]</scope>
    <source>
        <strain evidence="2 3">CLA-AA-H276</strain>
    </source>
</reference>
<evidence type="ECO:0000313" key="3">
    <source>
        <dbReference type="Proteomes" id="UP001198220"/>
    </source>
</evidence>
<gene>
    <name evidence="2" type="ORF">LKD36_03445</name>
</gene>
<keyword evidence="1" id="KW-1133">Transmembrane helix</keyword>
<organism evidence="2 3">
    <name type="scientific">Hominiventricola filiformis</name>
    <dbReference type="NCBI Taxonomy" id="2885352"/>
    <lineage>
        <taxon>Bacteria</taxon>
        <taxon>Bacillati</taxon>
        <taxon>Bacillota</taxon>
        <taxon>Clostridia</taxon>
        <taxon>Lachnospirales</taxon>
        <taxon>Lachnospiraceae</taxon>
        <taxon>Hominiventricola</taxon>
    </lineage>
</organism>
<name>A0AAE3A7Z2_9FIRM</name>
<keyword evidence="1" id="KW-0812">Transmembrane</keyword>
<dbReference type="Pfam" id="PF04525">
    <property type="entry name" value="LOR"/>
    <property type="match status" value="1"/>
</dbReference>
<accession>A0AAE3A7Z2</accession>
<dbReference type="RefSeq" id="WP_308458693.1">
    <property type="nucleotide sequence ID" value="NZ_JAJEPS010000002.1"/>
</dbReference>
<keyword evidence="3" id="KW-1185">Reference proteome</keyword>
<evidence type="ECO:0000256" key="1">
    <source>
        <dbReference type="SAM" id="Phobius"/>
    </source>
</evidence>
<keyword evidence="1" id="KW-0472">Membrane</keyword>
<comment type="caution">
    <text evidence="2">The sequence shown here is derived from an EMBL/GenBank/DDBJ whole genome shotgun (WGS) entry which is preliminary data.</text>
</comment>
<dbReference type="EMBL" id="JAJEPS010000002">
    <property type="protein sequence ID" value="MCC2125231.1"/>
    <property type="molecule type" value="Genomic_DNA"/>
</dbReference>
<feature type="transmembrane region" description="Helical" evidence="1">
    <location>
        <begin position="31"/>
        <end position="50"/>
    </location>
</feature>